<keyword evidence="3" id="KW-1015">Disulfide bond</keyword>
<sequence length="371" mass="41732">MNKINCHFRGTVLLSLLSGIILGLYGCSGPANSTLQAKDLPSQYEGQAVIFKNLQTGDVDTVKVEGGAFSYTIPVDTTSLYYIDIEGNNSGYVSFIAEGGVHQFKAKDNADGFHIVGGYLNTELKNMISKSSELEGKQSVEAMKILDDTTLSDDELREAHNAQTEAYDKMRYELFSDYLARHPQNAVGMEAFARLKYKSDEDFIEAYEAQSEVVKRGFAPIRRYEKILNAQRTQEGGTYLDFEINTIEGKTIKFSDFMEDGKYLLVDFWASWCVPCRKILPYMKKMVERLPADKLTMLSIGCYDKPEPYQKAVEEEEIPWNQVLDVNSTGAELYGVKSIPHFVLISPEGKIIKRASNILHVEAVLNEKLLN</sequence>
<dbReference type="InterPro" id="IPR013766">
    <property type="entry name" value="Thioredoxin_domain"/>
</dbReference>
<evidence type="ECO:0000256" key="1">
    <source>
        <dbReference type="ARBA" id="ARBA00004196"/>
    </source>
</evidence>
<proteinExistence type="predicted"/>
<name>A0A1T4K3X6_PORCN</name>
<organism evidence="6 7">
    <name type="scientific">Porphyromonas cangingivalis</name>
    <dbReference type="NCBI Taxonomy" id="36874"/>
    <lineage>
        <taxon>Bacteria</taxon>
        <taxon>Pseudomonadati</taxon>
        <taxon>Bacteroidota</taxon>
        <taxon>Bacteroidia</taxon>
        <taxon>Bacteroidales</taxon>
        <taxon>Porphyromonadaceae</taxon>
        <taxon>Porphyromonas</taxon>
    </lineage>
</organism>
<feature type="domain" description="Thioredoxin" evidence="5">
    <location>
        <begin position="233"/>
        <end position="371"/>
    </location>
</feature>
<dbReference type="EMBL" id="FUWL01000004">
    <property type="protein sequence ID" value="SJZ37128.1"/>
    <property type="molecule type" value="Genomic_DNA"/>
</dbReference>
<dbReference type="SUPFAM" id="SSF52833">
    <property type="entry name" value="Thioredoxin-like"/>
    <property type="match status" value="1"/>
</dbReference>
<dbReference type="PROSITE" id="PS51257">
    <property type="entry name" value="PROKAR_LIPOPROTEIN"/>
    <property type="match status" value="1"/>
</dbReference>
<dbReference type="Gene3D" id="3.40.30.10">
    <property type="entry name" value="Glutaredoxin"/>
    <property type="match status" value="1"/>
</dbReference>
<dbReference type="Pfam" id="PF14289">
    <property type="entry name" value="DUF4369"/>
    <property type="match status" value="1"/>
</dbReference>
<dbReference type="GO" id="GO:0017004">
    <property type="term" value="P:cytochrome complex assembly"/>
    <property type="evidence" value="ECO:0007669"/>
    <property type="project" value="UniProtKB-KW"/>
</dbReference>
<dbReference type="GO" id="GO:0016491">
    <property type="term" value="F:oxidoreductase activity"/>
    <property type="evidence" value="ECO:0007669"/>
    <property type="project" value="InterPro"/>
</dbReference>
<dbReference type="InterPro" id="IPR050553">
    <property type="entry name" value="Thioredoxin_ResA/DsbE_sf"/>
</dbReference>
<dbReference type="Pfam" id="PF00578">
    <property type="entry name" value="AhpC-TSA"/>
    <property type="match status" value="1"/>
</dbReference>
<accession>A0A1T4K3X6</accession>
<dbReference type="InterPro" id="IPR000866">
    <property type="entry name" value="AhpC/TSA"/>
</dbReference>
<keyword evidence="2" id="KW-0201">Cytochrome c-type biogenesis</keyword>
<dbReference type="GO" id="GO:0030313">
    <property type="term" value="C:cell envelope"/>
    <property type="evidence" value="ECO:0007669"/>
    <property type="project" value="UniProtKB-SubCell"/>
</dbReference>
<dbReference type="PROSITE" id="PS51352">
    <property type="entry name" value="THIOREDOXIN_2"/>
    <property type="match status" value="1"/>
</dbReference>
<dbReference type="Proteomes" id="UP000189956">
    <property type="component" value="Unassembled WGS sequence"/>
</dbReference>
<evidence type="ECO:0000259" key="5">
    <source>
        <dbReference type="PROSITE" id="PS51352"/>
    </source>
</evidence>
<dbReference type="InterPro" id="IPR017937">
    <property type="entry name" value="Thioredoxin_CS"/>
</dbReference>
<dbReference type="AlphaFoldDB" id="A0A1T4K3X6"/>
<dbReference type="PANTHER" id="PTHR42852">
    <property type="entry name" value="THIOL:DISULFIDE INTERCHANGE PROTEIN DSBE"/>
    <property type="match status" value="1"/>
</dbReference>
<dbReference type="InterPro" id="IPR025380">
    <property type="entry name" value="DUF4369"/>
</dbReference>
<evidence type="ECO:0000313" key="7">
    <source>
        <dbReference type="Proteomes" id="UP000189956"/>
    </source>
</evidence>
<dbReference type="RefSeq" id="WP_025837086.1">
    <property type="nucleotide sequence ID" value="NZ_CALTZT010000086.1"/>
</dbReference>
<dbReference type="GO" id="GO:0016209">
    <property type="term" value="F:antioxidant activity"/>
    <property type="evidence" value="ECO:0007669"/>
    <property type="project" value="InterPro"/>
</dbReference>
<keyword evidence="4" id="KW-0676">Redox-active center</keyword>
<dbReference type="PANTHER" id="PTHR42852:SF6">
    <property type="entry name" value="THIOL:DISULFIDE INTERCHANGE PROTEIN DSBE"/>
    <property type="match status" value="1"/>
</dbReference>
<protein>
    <submittedName>
        <fullName evidence="6">Thiol-disulfide isomerase or thioredoxin</fullName>
    </submittedName>
</protein>
<dbReference type="CDD" id="cd02966">
    <property type="entry name" value="TlpA_like_family"/>
    <property type="match status" value="1"/>
</dbReference>
<gene>
    <name evidence="6" type="ORF">SAMN02745205_00556</name>
</gene>
<reference evidence="6 7" key="1">
    <citation type="submission" date="2017-02" db="EMBL/GenBank/DDBJ databases">
        <authorList>
            <person name="Peterson S.W."/>
        </authorList>
    </citation>
    <scope>NUCLEOTIDE SEQUENCE [LARGE SCALE GENOMIC DNA]</scope>
    <source>
        <strain evidence="6 7">ATCC 700135</strain>
    </source>
</reference>
<evidence type="ECO:0000256" key="2">
    <source>
        <dbReference type="ARBA" id="ARBA00022748"/>
    </source>
</evidence>
<dbReference type="GO" id="GO:0016853">
    <property type="term" value="F:isomerase activity"/>
    <property type="evidence" value="ECO:0007669"/>
    <property type="project" value="UniProtKB-KW"/>
</dbReference>
<dbReference type="InterPro" id="IPR036249">
    <property type="entry name" value="Thioredoxin-like_sf"/>
</dbReference>
<evidence type="ECO:0000256" key="3">
    <source>
        <dbReference type="ARBA" id="ARBA00023157"/>
    </source>
</evidence>
<dbReference type="PROSITE" id="PS00194">
    <property type="entry name" value="THIOREDOXIN_1"/>
    <property type="match status" value="1"/>
</dbReference>
<keyword evidence="6" id="KW-0413">Isomerase</keyword>
<evidence type="ECO:0000256" key="4">
    <source>
        <dbReference type="ARBA" id="ARBA00023284"/>
    </source>
</evidence>
<evidence type="ECO:0000313" key="6">
    <source>
        <dbReference type="EMBL" id="SJZ37128.1"/>
    </source>
</evidence>
<comment type="subcellular location">
    <subcellularLocation>
        <location evidence="1">Cell envelope</location>
    </subcellularLocation>
</comment>